<evidence type="ECO:0000313" key="4">
    <source>
        <dbReference type="EMBL" id="KAF5222560.1"/>
    </source>
</evidence>
<comment type="caution">
    <text evidence="4">The sequence shown here is derived from an EMBL/GenBank/DDBJ whole genome shotgun (WGS) entry which is preliminary data.</text>
</comment>
<reference evidence="4 5" key="1">
    <citation type="journal article" date="2019" name="Genome Biol. Evol.">
        <title>Nanopore Sequencing Significantly Improves Genome Assembly of the Protozoan Parasite Trypanosoma cruzi.</title>
        <authorList>
            <person name="Diaz-Viraque F."/>
            <person name="Pita S."/>
            <person name="Greif G."/>
            <person name="de Souza R.C.M."/>
            <person name="Iraola G."/>
            <person name="Robello C."/>
        </authorList>
    </citation>
    <scope>NUCLEOTIDE SEQUENCE [LARGE SCALE GENOMIC DNA]</scope>
    <source>
        <strain evidence="4 5">Berenice</strain>
    </source>
</reference>
<dbReference type="GO" id="GO:0032065">
    <property type="term" value="P:maintenance of protein location in cell cortex"/>
    <property type="evidence" value="ECO:0007669"/>
    <property type="project" value="InterPro"/>
</dbReference>
<feature type="region of interest" description="Disordered" evidence="1">
    <location>
        <begin position="321"/>
        <end position="390"/>
    </location>
</feature>
<dbReference type="InterPro" id="IPR011993">
    <property type="entry name" value="PH-like_dom_sf"/>
</dbReference>
<sequence>MDSQSCPPLLRKSELALSDPFSLHWWGFFFLLFFFFASHRKLDAYVRDAHRWSSHPVLPNPPVRITTFIDVLFVLFFFFLSLIFIGKGGRIRMDSIHEAHLERILENRRRRGGNANYNNRRGSSTATQTQEWDTTKNVETPTLIKYELSPTPRGVPGHSTADEAGQCENVARATRAEADSGLGVCIEKRENKHCKRERLIVNSSGAEHDTGSFKYSSSPRFGDRDNSNCGRYRFRGNENLQLRWRPLGNFSSFFVEKNVEFGRRNGFASARSPSRTVPLLTYGSSDSPTLRWRGVSSRRGRTVSPRALSTRHVGAQLFQRQDGLRAGGLGNDRRSNCRGGNGENRSYGRHDSLPKIYMDSPRGVKQRSNQRRHSTEAAKIPLGPPDERNWQAAGSVIYTGNAAKEEGSPFVSSRQRRRPPGSPLPQGAPISMADRNSMTDPNSDVVGLSSTRTTIDIRTSVSILAAGDWFYKWNGNGTSVSPRWVWVDSQSHLLLWAHKETHESAFAGAIKLEKILQVVFRELERRNAEGVPLTYYVLLVETSRRILQLATERRMKADTWYEALNNVMSYLRSRKFGASFTPPIS</sequence>
<keyword evidence="2" id="KW-0472">Membrane</keyword>
<dbReference type="VEuPathDB" id="TriTrypDB:ECC02_004368"/>
<proteinExistence type="predicted"/>
<feature type="region of interest" description="Disordered" evidence="1">
    <location>
        <begin position="404"/>
        <end position="445"/>
    </location>
</feature>
<organism evidence="4 5">
    <name type="scientific">Trypanosoma cruzi</name>
    <dbReference type="NCBI Taxonomy" id="5693"/>
    <lineage>
        <taxon>Eukaryota</taxon>
        <taxon>Discoba</taxon>
        <taxon>Euglenozoa</taxon>
        <taxon>Kinetoplastea</taxon>
        <taxon>Metakinetoplastina</taxon>
        <taxon>Trypanosomatida</taxon>
        <taxon>Trypanosomatidae</taxon>
        <taxon>Trypanosoma</taxon>
        <taxon>Schizotrypanum</taxon>
    </lineage>
</organism>
<feature type="transmembrane region" description="Helical" evidence="2">
    <location>
        <begin position="21"/>
        <end position="38"/>
    </location>
</feature>
<feature type="transmembrane region" description="Helical" evidence="2">
    <location>
        <begin position="65"/>
        <end position="85"/>
    </location>
</feature>
<dbReference type="AlphaFoldDB" id="A0A7J6Y8F6"/>
<evidence type="ECO:0000259" key="3">
    <source>
        <dbReference type="Pfam" id="PF12814"/>
    </source>
</evidence>
<dbReference type="InterPro" id="IPR024774">
    <property type="entry name" value="PH_dom-Mcp5-type"/>
</dbReference>
<keyword evidence="2" id="KW-1133">Transmembrane helix</keyword>
<dbReference type="Gene3D" id="2.30.29.30">
    <property type="entry name" value="Pleckstrin-homology domain (PH domain)/Phosphotyrosine-binding domain (PTB)"/>
    <property type="match status" value="1"/>
</dbReference>
<feature type="compositionally biased region" description="Polar residues" evidence="1">
    <location>
        <begin position="123"/>
        <end position="133"/>
    </location>
</feature>
<feature type="domain" description="Pleckstrin homology" evidence="3">
    <location>
        <begin position="462"/>
        <end position="568"/>
    </location>
</feature>
<name>A0A7J6Y8F6_TRYCR</name>
<protein>
    <recommendedName>
        <fullName evidence="3">Pleckstrin homology domain-containing protein</fullName>
    </recommendedName>
</protein>
<dbReference type="Pfam" id="PF12814">
    <property type="entry name" value="Mcp5_PH"/>
    <property type="match status" value="1"/>
</dbReference>
<gene>
    <name evidence="4" type="ORF">ECC02_004368</name>
</gene>
<dbReference type="GO" id="GO:0005543">
    <property type="term" value="F:phospholipid binding"/>
    <property type="evidence" value="ECO:0007669"/>
    <property type="project" value="InterPro"/>
</dbReference>
<dbReference type="EMBL" id="JABDHM010000026">
    <property type="protein sequence ID" value="KAF5222560.1"/>
    <property type="molecule type" value="Genomic_DNA"/>
</dbReference>
<feature type="region of interest" description="Disordered" evidence="1">
    <location>
        <begin position="112"/>
        <end position="133"/>
    </location>
</feature>
<evidence type="ECO:0000313" key="5">
    <source>
        <dbReference type="Proteomes" id="UP000583944"/>
    </source>
</evidence>
<dbReference type="VEuPathDB" id="TriTrypDB:BCY84_02972"/>
<dbReference type="GO" id="GO:0005938">
    <property type="term" value="C:cell cortex"/>
    <property type="evidence" value="ECO:0007669"/>
    <property type="project" value="InterPro"/>
</dbReference>
<keyword evidence="2" id="KW-0812">Transmembrane</keyword>
<evidence type="ECO:0000256" key="1">
    <source>
        <dbReference type="SAM" id="MobiDB-lite"/>
    </source>
</evidence>
<accession>A0A7J6Y8F6</accession>
<dbReference type="Proteomes" id="UP000583944">
    <property type="component" value="Unassembled WGS sequence"/>
</dbReference>
<dbReference type="SUPFAM" id="SSF50729">
    <property type="entry name" value="PH domain-like"/>
    <property type="match status" value="1"/>
</dbReference>
<feature type="compositionally biased region" description="Low complexity" evidence="1">
    <location>
        <begin position="113"/>
        <end position="122"/>
    </location>
</feature>
<evidence type="ECO:0000256" key="2">
    <source>
        <dbReference type="SAM" id="Phobius"/>
    </source>
</evidence>